<dbReference type="Proteomes" id="UP000607796">
    <property type="component" value="Unassembled WGS sequence"/>
</dbReference>
<evidence type="ECO:0000313" key="2">
    <source>
        <dbReference type="EMBL" id="MBE9637372.1"/>
    </source>
</evidence>
<gene>
    <name evidence="2" type="ORF">IQ782_11015</name>
</gene>
<sequence>MRPPFPPKRRLRCYSFDPSLAGDIGTWDINEILIEIPRELDAQGKPGLRPGPVGEYIEVLDVDPASRLFYKPVDLEHPDILVQDGLSASENNPQFHQQMVYAVAMATIDHFENAVGRKVLWSSRVIRDGSYRLQFVRRLRIYPHALRARNAYYSPRKKALLFGYFPVTSKDKKNTPGTTVFSCLSHDIIVHEMSHALLDGVHPRFNEPSNPDVHAFHEAFADIVAIFQRFSYPGILESQLRETRGDLGSENMLAQLAQQFGRATGRNSALRDALGGIDPETGKWAPRDPDPRALEQVYEPHKRGAILVAAVFRAFTLVYHRRVADLFRLSTGGSGILPEGAIHPDLVTRLAVEARETASRILRMCMRGLDYCPPVDLTFGDYLRAVITADLDIDPDDADRCRVAFVQSFREWGIAPSGVRAMSVDALVWDDFETVGAKSALRAKLRARAPGMAGIDARMLRDEQDRYRSALNSKKRKLKSGFEVSDEAGADAAPGSMTSVRADPSSNAKRLRIQPIRPWDDRDLIWRAMQESTYPIWRWLNDVANADIAEALNLVLRSEDAPRSVYRNSSGDPTVEVHAVRPIQRRRHRLSEETFYVVEVTQRRRGAFDADRQRQWDESDVYLPERGDFTYRAGSTFFLDPVSFEIDWVIPTAGTVADDAELERMRGFLTGERVPRANAFDSGLRRLAGSPAGLRDEPFALLHEEP</sequence>
<evidence type="ECO:0000313" key="3">
    <source>
        <dbReference type="Proteomes" id="UP000607796"/>
    </source>
</evidence>
<dbReference type="RefSeq" id="WP_194134680.1">
    <property type="nucleotide sequence ID" value="NZ_JADFFK010000007.1"/>
</dbReference>
<evidence type="ECO:0000256" key="1">
    <source>
        <dbReference type="SAM" id="MobiDB-lite"/>
    </source>
</evidence>
<organism evidence="2 3">
    <name type="scientific">Salipiger mangrovisoli</name>
    <dbReference type="NCBI Taxonomy" id="2865933"/>
    <lineage>
        <taxon>Bacteria</taxon>
        <taxon>Pseudomonadati</taxon>
        <taxon>Pseudomonadota</taxon>
        <taxon>Alphaproteobacteria</taxon>
        <taxon>Rhodobacterales</taxon>
        <taxon>Roseobacteraceae</taxon>
        <taxon>Salipiger</taxon>
    </lineage>
</organism>
<name>A0ABR9X1L4_9RHOB</name>
<dbReference type="CDD" id="cd09598">
    <property type="entry name" value="M4_like"/>
    <property type="match status" value="1"/>
</dbReference>
<feature type="region of interest" description="Disordered" evidence="1">
    <location>
        <begin position="486"/>
        <end position="506"/>
    </location>
</feature>
<protein>
    <recommendedName>
        <fullName evidence="4">Peptidase M4</fullName>
    </recommendedName>
</protein>
<evidence type="ECO:0008006" key="4">
    <source>
        <dbReference type="Google" id="ProtNLM"/>
    </source>
</evidence>
<dbReference type="SUPFAM" id="SSF55486">
    <property type="entry name" value="Metalloproteases ('zincins'), catalytic domain"/>
    <property type="match status" value="1"/>
</dbReference>
<proteinExistence type="predicted"/>
<accession>A0ABR9X1L4</accession>
<dbReference type="EMBL" id="JADFFK010000007">
    <property type="protein sequence ID" value="MBE9637372.1"/>
    <property type="molecule type" value="Genomic_DNA"/>
</dbReference>
<feature type="compositionally biased region" description="Polar residues" evidence="1">
    <location>
        <begin position="496"/>
        <end position="506"/>
    </location>
</feature>
<reference evidence="2 3" key="1">
    <citation type="journal article" date="2021" name="Int. J. Syst. Evol. Microbiol.">
        <title>Salipiger mangrovisoli sp. nov., isolated from mangrove soil and the proposal for the reclassification of Paraphaeobacter pallidus as Salipiger pallidus comb. nov.</title>
        <authorList>
            <person name="Du J."/>
            <person name="Liu Y."/>
            <person name="Pei T."/>
            <person name="Deng M.R."/>
            <person name="Zhu H."/>
        </authorList>
    </citation>
    <scope>NUCLEOTIDE SEQUENCE [LARGE SCALE GENOMIC DNA]</scope>
    <source>
        <strain evidence="2 3">6D45A</strain>
    </source>
</reference>
<keyword evidence="3" id="KW-1185">Reference proteome</keyword>
<comment type="caution">
    <text evidence="2">The sequence shown here is derived from an EMBL/GenBank/DDBJ whole genome shotgun (WGS) entry which is preliminary data.</text>
</comment>